<dbReference type="SUPFAM" id="SSF52540">
    <property type="entry name" value="P-loop containing nucleoside triphosphate hydrolases"/>
    <property type="match status" value="1"/>
</dbReference>
<dbReference type="GO" id="GO:0031623">
    <property type="term" value="P:receptor internalization"/>
    <property type="evidence" value="ECO:0007669"/>
    <property type="project" value="TreeGrafter"/>
</dbReference>
<dbReference type="PROSITE" id="PS51388">
    <property type="entry name" value="GED"/>
    <property type="match status" value="1"/>
</dbReference>
<dbReference type="InterPro" id="IPR020850">
    <property type="entry name" value="GED_dom"/>
</dbReference>
<feature type="region of interest" description="Disordered" evidence="3">
    <location>
        <begin position="610"/>
        <end position="670"/>
    </location>
</feature>
<feature type="compositionally biased region" description="Polar residues" evidence="3">
    <location>
        <begin position="643"/>
        <end position="661"/>
    </location>
</feature>
<dbReference type="GO" id="GO:0003924">
    <property type="term" value="F:GTPase activity"/>
    <property type="evidence" value="ECO:0007669"/>
    <property type="project" value="InterPro"/>
</dbReference>
<protein>
    <submittedName>
        <fullName evidence="6">P-loop containing nucleoside triphosphate hydrolase protein</fullName>
    </submittedName>
</protein>
<dbReference type="Gene3D" id="3.40.50.300">
    <property type="entry name" value="P-loop containing nucleotide triphosphate hydrolases"/>
    <property type="match status" value="1"/>
</dbReference>
<dbReference type="GO" id="GO:0005737">
    <property type="term" value="C:cytoplasm"/>
    <property type="evidence" value="ECO:0007669"/>
    <property type="project" value="TreeGrafter"/>
</dbReference>
<sequence>MQPIASRELQVEIVVKHAPSSFSISVSSSTGMISDTHYAAQTKDLLGLVNQLHSLGAQRDLDLPRIAVIGNQSAGKSSVVEAISGINVPRDAGTCTRCPMECRLSSSSKPWQCRISIRREYDKNGERMDDISETRFGGLITDKSAVESLLRRAQLSVLNPGIPVEKILHAPKEDLIKWSEQSQKVQPFSRNVVCVDLSGPELTDLSFIDLPGLIQNAESNIVSLVEDLVVSNIKGNCLILVALPMTDDIENQKAVQLARKQDPQGRRTIGVLTKPDMLTVGSTKALDLWLDVIEGRRHSLTHGYYCTRQPDDKDREESITPERARAKEKLFFETTTPWSKCTQTKRFGTNNLIDTLSRLLIQVINETLPIIRSEATKALEECRAELTTIPTAINEEPATYMLKLVTSFSAEVQSLVRGRSDASRLIQENRNAFKDLKIAIRRTAPNFVPVEDNQRRPAMVNSLEDGEEEVLAPEFSMNQPFTLTDMKSHIQSSLTRELPNNVPFEAKVELMNAFQATWCASVMNCFNRVQGCTFEILMKCIEKNFSRYVILQGHLKTFIMELMNECRATCSVVLNATLDVEKFPFTQNTHYLEATTDKWLAKYKDIRAGKTHSHGLEEPPAKRLKTERQRTPSANGAFAGRAETTNASQQINGTTSKVNGTQKQTQNQEQQDQDAIFEFGGTGTPYSPFTLSAPAGGKPSRRAPVAATQPAQVPLSDGDDATNAEKLQEALTALAALGYSVKVEDLGKLNPTDMFETELKVMAEVRGYFQVAYKRVIDNVPSFIDLLFVRKLAEELQPFLISKFGLGTVAANEKCARYLEEDPGLVARREELISREKRLLNVQKELNSFGISTQA</sequence>
<proteinExistence type="predicted"/>
<dbReference type="InterPro" id="IPR030381">
    <property type="entry name" value="G_DYNAMIN_dom"/>
</dbReference>
<feature type="domain" description="Dynamin-type G" evidence="5">
    <location>
        <begin position="60"/>
        <end position="369"/>
    </location>
</feature>
<dbReference type="InterPro" id="IPR027417">
    <property type="entry name" value="P-loop_NTPase"/>
</dbReference>
<dbReference type="Pfam" id="PF02212">
    <property type="entry name" value="GED"/>
    <property type="match status" value="1"/>
</dbReference>
<dbReference type="Pfam" id="PF00350">
    <property type="entry name" value="Dynamin_N"/>
    <property type="match status" value="1"/>
</dbReference>
<evidence type="ECO:0000259" key="5">
    <source>
        <dbReference type="PROSITE" id="PS51718"/>
    </source>
</evidence>
<dbReference type="GO" id="GO:0005886">
    <property type="term" value="C:plasma membrane"/>
    <property type="evidence" value="ECO:0007669"/>
    <property type="project" value="TreeGrafter"/>
</dbReference>
<dbReference type="GO" id="GO:0005525">
    <property type="term" value="F:GTP binding"/>
    <property type="evidence" value="ECO:0007669"/>
    <property type="project" value="InterPro"/>
</dbReference>
<evidence type="ECO:0000256" key="3">
    <source>
        <dbReference type="SAM" id="MobiDB-lite"/>
    </source>
</evidence>
<feature type="compositionally biased region" description="Basic and acidic residues" evidence="3">
    <location>
        <begin position="610"/>
        <end position="630"/>
    </location>
</feature>
<dbReference type="EMBL" id="JAUEPR010000006">
    <property type="protein sequence ID" value="KAK0483862.1"/>
    <property type="molecule type" value="Genomic_DNA"/>
</dbReference>
<dbReference type="GO" id="GO:0005874">
    <property type="term" value="C:microtubule"/>
    <property type="evidence" value="ECO:0007669"/>
    <property type="project" value="TreeGrafter"/>
</dbReference>
<dbReference type="PANTHER" id="PTHR11566:SF131">
    <property type="entry name" value="GTPASE, PUTATIVE (AFU_ORTHOLOGUE AFUA_6G07630)-RELATED"/>
    <property type="match status" value="1"/>
</dbReference>
<dbReference type="InterPro" id="IPR000375">
    <property type="entry name" value="Dynamin_stalk"/>
</dbReference>
<keyword evidence="2" id="KW-0342">GTP-binding</keyword>
<dbReference type="Pfam" id="PF01031">
    <property type="entry name" value="Dynamin_M"/>
    <property type="match status" value="1"/>
</dbReference>
<accession>A0AA39PGJ4</accession>
<keyword evidence="6" id="KW-0378">Hydrolase</keyword>
<dbReference type="AlphaFoldDB" id="A0AA39PGJ4"/>
<dbReference type="Gene3D" id="1.20.120.1240">
    <property type="entry name" value="Dynamin, middle domain"/>
    <property type="match status" value="1"/>
</dbReference>
<evidence type="ECO:0000313" key="6">
    <source>
        <dbReference type="EMBL" id="KAK0483862.1"/>
    </source>
</evidence>
<organism evidence="6 7">
    <name type="scientific">Armillaria novae-zelandiae</name>
    <dbReference type="NCBI Taxonomy" id="153914"/>
    <lineage>
        <taxon>Eukaryota</taxon>
        <taxon>Fungi</taxon>
        <taxon>Dikarya</taxon>
        <taxon>Basidiomycota</taxon>
        <taxon>Agaricomycotina</taxon>
        <taxon>Agaricomycetes</taxon>
        <taxon>Agaricomycetidae</taxon>
        <taxon>Agaricales</taxon>
        <taxon>Marasmiineae</taxon>
        <taxon>Physalacriaceae</taxon>
        <taxon>Armillaria</taxon>
    </lineage>
</organism>
<feature type="domain" description="GED" evidence="4">
    <location>
        <begin position="758"/>
        <end position="854"/>
    </location>
</feature>
<dbReference type="GO" id="GO:0008017">
    <property type="term" value="F:microtubule binding"/>
    <property type="evidence" value="ECO:0007669"/>
    <property type="project" value="TreeGrafter"/>
</dbReference>
<dbReference type="InterPro" id="IPR022812">
    <property type="entry name" value="Dynamin"/>
</dbReference>
<gene>
    <name evidence="6" type="ORF">IW261DRAFT_1583178</name>
</gene>
<dbReference type="PANTHER" id="PTHR11566">
    <property type="entry name" value="DYNAMIN"/>
    <property type="match status" value="1"/>
</dbReference>
<dbReference type="InterPro" id="IPR001401">
    <property type="entry name" value="Dynamin_GTPase"/>
</dbReference>
<dbReference type="PRINTS" id="PR00195">
    <property type="entry name" value="DYNAMIN"/>
</dbReference>
<dbReference type="Proteomes" id="UP001175227">
    <property type="component" value="Unassembled WGS sequence"/>
</dbReference>
<keyword evidence="7" id="KW-1185">Reference proteome</keyword>
<dbReference type="CDD" id="cd08771">
    <property type="entry name" value="DLP_1"/>
    <property type="match status" value="1"/>
</dbReference>
<dbReference type="InterPro" id="IPR045063">
    <property type="entry name" value="Dynamin_N"/>
</dbReference>
<evidence type="ECO:0000259" key="4">
    <source>
        <dbReference type="PROSITE" id="PS51388"/>
    </source>
</evidence>
<dbReference type="InterPro" id="IPR003130">
    <property type="entry name" value="GED"/>
</dbReference>
<name>A0AA39PGJ4_9AGAR</name>
<dbReference type="PROSITE" id="PS51718">
    <property type="entry name" value="G_DYNAMIN_2"/>
    <property type="match status" value="1"/>
</dbReference>
<evidence type="ECO:0000313" key="7">
    <source>
        <dbReference type="Proteomes" id="UP001175227"/>
    </source>
</evidence>
<keyword evidence="1" id="KW-0547">Nucleotide-binding</keyword>
<comment type="caution">
    <text evidence="6">The sequence shown here is derived from an EMBL/GenBank/DDBJ whole genome shotgun (WGS) entry which is preliminary data.</text>
</comment>
<evidence type="ECO:0000256" key="2">
    <source>
        <dbReference type="ARBA" id="ARBA00023134"/>
    </source>
</evidence>
<dbReference type="SMART" id="SM00053">
    <property type="entry name" value="DYNc"/>
    <property type="match status" value="1"/>
</dbReference>
<evidence type="ECO:0000256" key="1">
    <source>
        <dbReference type="ARBA" id="ARBA00022741"/>
    </source>
</evidence>
<reference evidence="6" key="1">
    <citation type="submission" date="2023-06" db="EMBL/GenBank/DDBJ databases">
        <authorList>
            <consortium name="Lawrence Berkeley National Laboratory"/>
            <person name="Ahrendt S."/>
            <person name="Sahu N."/>
            <person name="Indic B."/>
            <person name="Wong-Bajracharya J."/>
            <person name="Merenyi Z."/>
            <person name="Ke H.-M."/>
            <person name="Monk M."/>
            <person name="Kocsube S."/>
            <person name="Drula E."/>
            <person name="Lipzen A."/>
            <person name="Balint B."/>
            <person name="Henrissat B."/>
            <person name="Andreopoulos B."/>
            <person name="Martin F.M."/>
            <person name="Harder C.B."/>
            <person name="Rigling D."/>
            <person name="Ford K.L."/>
            <person name="Foster G.D."/>
            <person name="Pangilinan J."/>
            <person name="Papanicolaou A."/>
            <person name="Barry K."/>
            <person name="LaButti K."/>
            <person name="Viragh M."/>
            <person name="Koriabine M."/>
            <person name="Yan M."/>
            <person name="Riley R."/>
            <person name="Champramary S."/>
            <person name="Plett K.L."/>
            <person name="Tsai I.J."/>
            <person name="Slot J."/>
            <person name="Sipos G."/>
            <person name="Plett J."/>
            <person name="Nagy L.G."/>
            <person name="Grigoriev I.V."/>
        </authorList>
    </citation>
    <scope>NUCLEOTIDE SEQUENCE</scope>
    <source>
        <strain evidence="6">ICMP 16352</strain>
    </source>
</reference>